<evidence type="ECO:0000256" key="7">
    <source>
        <dbReference type="ARBA" id="ARBA00023034"/>
    </source>
</evidence>
<keyword evidence="6 9" id="KW-1133">Transmembrane helix</keyword>
<proteinExistence type="inferred from homology"/>
<feature type="region of interest" description="Disordered" evidence="10">
    <location>
        <begin position="15"/>
        <end position="54"/>
    </location>
</feature>
<dbReference type="InterPro" id="IPR005578">
    <property type="entry name" value="Yif1_fam"/>
</dbReference>
<evidence type="ECO:0000256" key="5">
    <source>
        <dbReference type="ARBA" id="ARBA00022927"/>
    </source>
</evidence>
<feature type="transmembrane region" description="Helical" evidence="9">
    <location>
        <begin position="223"/>
        <end position="240"/>
    </location>
</feature>
<comment type="function">
    <text evidence="9">Has a role in transport between endoplasmic reticulum and Golgi.</text>
</comment>
<evidence type="ECO:0000256" key="2">
    <source>
        <dbReference type="ARBA" id="ARBA00022448"/>
    </source>
</evidence>
<sequence length="388" mass="41147">MFEILLFRLGGSPNPYGAQSTYKSSNSNMNMNSSFGHGAGRPQRSNSGPKPDLLAAYQGTNAGSAMGDMTGSPNYGGYGGPTGGYGGPTGGYGGPTGGYGGPTGGYGGPGGPGVGGEFANAMGQFGQATGVNPAMMAMGAAATTRLMDDTMKNFAPGVTANVSGLWGTLKFHFSVDNNYVIRKLMLLLFPFRHREWKRLSAQSDNADAKGRAPPMLDINCPDFYIPTMAFVTYVLLLGLLKGTKMNFTPEVLGDTFSSSITTQFIEVLVIAGGNAAIGDRGGTYNWLELVIYTGYKYVGVALTMLSGMIFGYPWFLLVSLYTAVCSSFSLSKWLSCDMPDPLPKRSRTLLLGIAVLEFLVVFYLGYSNDFSSEDSFSFMAALGLVDED</sequence>
<evidence type="ECO:0000256" key="1">
    <source>
        <dbReference type="ARBA" id="ARBA00009727"/>
    </source>
</evidence>
<keyword evidence="2 9" id="KW-0813">Transport</keyword>
<protein>
    <recommendedName>
        <fullName evidence="9">Protein YIF1</fullName>
    </recommendedName>
</protein>
<dbReference type="EMBL" id="HBIN01009969">
    <property type="protein sequence ID" value="CAE0437187.1"/>
    <property type="molecule type" value="Transcribed_RNA"/>
</dbReference>
<dbReference type="PANTHER" id="PTHR14083">
    <property type="entry name" value="YIP1 INTERACTING FACTOR HOMOLOG YIF1 PROTEIN"/>
    <property type="match status" value="1"/>
</dbReference>
<dbReference type="GO" id="GO:0006888">
    <property type="term" value="P:endoplasmic reticulum to Golgi vesicle-mediated transport"/>
    <property type="evidence" value="ECO:0007669"/>
    <property type="project" value="UniProtKB-UniRule"/>
</dbReference>
<keyword evidence="3 9" id="KW-0812">Transmembrane</keyword>
<feature type="transmembrane region" description="Helical" evidence="9">
    <location>
        <begin position="289"/>
        <end position="309"/>
    </location>
</feature>
<dbReference type="GO" id="GO:0000139">
    <property type="term" value="C:Golgi membrane"/>
    <property type="evidence" value="ECO:0007669"/>
    <property type="project" value="UniProtKB-SubCell"/>
</dbReference>
<comment type="similarity">
    <text evidence="1 9">Belongs to the YIF1 family.</text>
</comment>
<keyword evidence="7 9" id="KW-0333">Golgi apparatus</keyword>
<evidence type="ECO:0000256" key="3">
    <source>
        <dbReference type="ARBA" id="ARBA00022692"/>
    </source>
</evidence>
<dbReference type="AlphaFoldDB" id="A0A7S3LNS7"/>
<keyword evidence="8 9" id="KW-0472">Membrane</keyword>
<gene>
    <name evidence="11" type="ORF">ASTO00021_LOCUS7428</name>
</gene>
<organism evidence="11">
    <name type="scientific">Aplanochytrium stocchinoi</name>
    <dbReference type="NCBI Taxonomy" id="215587"/>
    <lineage>
        <taxon>Eukaryota</taxon>
        <taxon>Sar</taxon>
        <taxon>Stramenopiles</taxon>
        <taxon>Bigyra</taxon>
        <taxon>Labyrinthulomycetes</taxon>
        <taxon>Thraustochytrida</taxon>
        <taxon>Thraustochytriidae</taxon>
        <taxon>Aplanochytrium</taxon>
    </lineage>
</organism>
<feature type="compositionally biased region" description="Low complexity" evidence="10">
    <location>
        <begin position="24"/>
        <end position="34"/>
    </location>
</feature>
<dbReference type="GO" id="GO:0030134">
    <property type="term" value="C:COPII-coated ER to Golgi transport vesicle"/>
    <property type="evidence" value="ECO:0007669"/>
    <property type="project" value="TreeGrafter"/>
</dbReference>
<evidence type="ECO:0000256" key="10">
    <source>
        <dbReference type="SAM" id="MobiDB-lite"/>
    </source>
</evidence>
<dbReference type="GO" id="GO:0005793">
    <property type="term" value="C:endoplasmic reticulum-Golgi intermediate compartment"/>
    <property type="evidence" value="ECO:0007669"/>
    <property type="project" value="UniProtKB-UniRule"/>
</dbReference>
<feature type="transmembrane region" description="Helical" evidence="9">
    <location>
        <begin position="315"/>
        <end position="336"/>
    </location>
</feature>
<reference evidence="11" key="1">
    <citation type="submission" date="2021-01" db="EMBL/GenBank/DDBJ databases">
        <authorList>
            <person name="Corre E."/>
            <person name="Pelletier E."/>
            <person name="Niang G."/>
            <person name="Scheremetjew M."/>
            <person name="Finn R."/>
            <person name="Kale V."/>
            <person name="Holt S."/>
            <person name="Cochrane G."/>
            <person name="Meng A."/>
            <person name="Brown T."/>
            <person name="Cohen L."/>
        </authorList>
    </citation>
    <scope>NUCLEOTIDE SEQUENCE</scope>
    <source>
        <strain evidence="11">GSBS06</strain>
    </source>
</reference>
<comment type="subcellular location">
    <subcellularLocation>
        <location evidence="9">Endoplasmic reticulum membrane</location>
        <topology evidence="9">Multi-pass membrane protein</topology>
    </subcellularLocation>
    <subcellularLocation>
        <location evidence="9">Golgi apparatus membrane</location>
        <topology evidence="9">Multi-pass membrane protein</topology>
    </subcellularLocation>
</comment>
<dbReference type="GO" id="GO:0015031">
    <property type="term" value="P:protein transport"/>
    <property type="evidence" value="ECO:0007669"/>
    <property type="project" value="UniProtKB-KW"/>
</dbReference>
<accession>A0A7S3LNS7</accession>
<name>A0A7S3LNS7_9STRA</name>
<evidence type="ECO:0000256" key="8">
    <source>
        <dbReference type="ARBA" id="ARBA00023136"/>
    </source>
</evidence>
<dbReference type="PANTHER" id="PTHR14083:SF0">
    <property type="entry name" value="YIP1D-INTERACTING FACTOR 1, ISOFORM C"/>
    <property type="match status" value="1"/>
</dbReference>
<evidence type="ECO:0000313" key="11">
    <source>
        <dbReference type="EMBL" id="CAE0437187.1"/>
    </source>
</evidence>
<evidence type="ECO:0000256" key="6">
    <source>
        <dbReference type="ARBA" id="ARBA00022989"/>
    </source>
</evidence>
<evidence type="ECO:0000256" key="4">
    <source>
        <dbReference type="ARBA" id="ARBA00022824"/>
    </source>
</evidence>
<evidence type="ECO:0000256" key="9">
    <source>
        <dbReference type="RuleBase" id="RU368073"/>
    </source>
</evidence>
<feature type="transmembrane region" description="Helical" evidence="9">
    <location>
        <begin position="348"/>
        <end position="366"/>
    </location>
</feature>
<keyword evidence="5 9" id="KW-0653">Protein transport</keyword>
<dbReference type="Pfam" id="PF03878">
    <property type="entry name" value="YIF1"/>
    <property type="match status" value="1"/>
</dbReference>
<dbReference type="GO" id="GO:0005789">
    <property type="term" value="C:endoplasmic reticulum membrane"/>
    <property type="evidence" value="ECO:0007669"/>
    <property type="project" value="UniProtKB-SubCell"/>
</dbReference>
<keyword evidence="4 9" id="KW-0256">Endoplasmic reticulum</keyword>